<evidence type="ECO:0000259" key="8">
    <source>
        <dbReference type="Pfam" id="PF18584"/>
    </source>
</evidence>
<evidence type="ECO:0000259" key="7">
    <source>
        <dbReference type="Pfam" id="PF18581"/>
    </source>
</evidence>
<dbReference type="Pfam" id="PF18581">
    <property type="entry name" value="SYCP2_ARLD"/>
    <property type="match status" value="1"/>
</dbReference>
<reference evidence="9 10" key="1">
    <citation type="journal article" date="2011" name="Nature">
        <title>Genome sequencing reveals insights into physiology and longevity of the naked mole rat.</title>
        <authorList>
            <person name="Kim E.B."/>
            <person name="Fang X."/>
            <person name="Fushan A.A."/>
            <person name="Huang Z."/>
            <person name="Lobanov A.V."/>
            <person name="Han L."/>
            <person name="Marino S.M."/>
            <person name="Sun X."/>
            <person name="Turanov A.A."/>
            <person name="Yang P."/>
            <person name="Yim S.H."/>
            <person name="Zhao X."/>
            <person name="Kasaikina M.V."/>
            <person name="Stoletzki N."/>
            <person name="Peng C."/>
            <person name="Polak P."/>
            <person name="Xiong Z."/>
            <person name="Kiezun A."/>
            <person name="Zhu Y."/>
            <person name="Chen Y."/>
            <person name="Kryukov G.V."/>
            <person name="Zhang Q."/>
            <person name="Peshkin L."/>
            <person name="Yang L."/>
            <person name="Bronson R.T."/>
            <person name="Buffenstein R."/>
            <person name="Wang B."/>
            <person name="Han C."/>
            <person name="Li Q."/>
            <person name="Chen L."/>
            <person name="Zhao W."/>
            <person name="Sunyaev S.R."/>
            <person name="Park T.J."/>
            <person name="Zhang G."/>
            <person name="Wang J."/>
            <person name="Gladyshev V.N."/>
        </authorList>
    </citation>
    <scope>NUCLEOTIDE SEQUENCE [LARGE SCALE GENOMIC DNA]</scope>
</reference>
<feature type="compositionally biased region" description="Basic and acidic residues" evidence="6">
    <location>
        <begin position="272"/>
        <end position="295"/>
    </location>
</feature>
<feature type="compositionally biased region" description="Polar residues" evidence="6">
    <location>
        <begin position="296"/>
        <end position="315"/>
    </location>
</feature>
<feature type="region of interest" description="Disordered" evidence="6">
    <location>
        <begin position="359"/>
        <end position="400"/>
    </location>
</feature>
<evidence type="ECO:0000256" key="5">
    <source>
        <dbReference type="ARBA" id="ARBA00023242"/>
    </source>
</evidence>
<feature type="region of interest" description="Disordered" evidence="6">
    <location>
        <begin position="252"/>
        <end position="320"/>
    </location>
</feature>
<dbReference type="InParanoid" id="G5BDX9"/>
<accession>G5BDX9</accession>
<evidence type="ECO:0000256" key="2">
    <source>
        <dbReference type="ARBA" id="ARBA00004286"/>
    </source>
</evidence>
<gene>
    <name evidence="9" type="ORF">GW7_16337</name>
</gene>
<dbReference type="GO" id="GO:0007140">
    <property type="term" value="P:male meiotic nuclear division"/>
    <property type="evidence" value="ECO:0007669"/>
    <property type="project" value="TreeGrafter"/>
</dbReference>
<feature type="compositionally biased region" description="Basic and acidic residues" evidence="6">
    <location>
        <begin position="215"/>
        <end position="225"/>
    </location>
</feature>
<dbReference type="InterPro" id="IPR040560">
    <property type="entry name" value="SYCP2_SLD"/>
</dbReference>
<name>G5BDX9_HETGA</name>
<dbReference type="GO" id="GO:0000800">
    <property type="term" value="C:lateral element"/>
    <property type="evidence" value="ECO:0007669"/>
    <property type="project" value="TreeGrafter"/>
</dbReference>
<comment type="similarity">
    <text evidence="3">Belongs to the SYCP2 family.</text>
</comment>
<proteinExistence type="inferred from homology"/>
<evidence type="ECO:0000313" key="9">
    <source>
        <dbReference type="EMBL" id="EHB07490.1"/>
    </source>
</evidence>
<dbReference type="InterPro" id="IPR024835">
    <property type="entry name" value="SYCP2-like"/>
</dbReference>
<dbReference type="FunCoup" id="G5BDX9">
    <property type="interactions" value="937"/>
</dbReference>
<feature type="domain" description="Synaptonemal complex protein 2 armadillo-repeat-like" evidence="7">
    <location>
        <begin position="9"/>
        <end position="60"/>
    </location>
</feature>
<dbReference type="STRING" id="10181.G5BDX9"/>
<evidence type="ECO:0000256" key="1">
    <source>
        <dbReference type="ARBA" id="ARBA00004123"/>
    </source>
</evidence>
<feature type="compositionally biased region" description="Basic residues" evidence="6">
    <location>
        <begin position="533"/>
        <end position="544"/>
    </location>
</feature>
<evidence type="ECO:0000256" key="3">
    <source>
        <dbReference type="ARBA" id="ARBA00007960"/>
    </source>
</evidence>
<keyword evidence="4" id="KW-0158">Chromosome</keyword>
<dbReference type="PANTHER" id="PTHR15607">
    <property type="entry name" value="SYNAPTONEMAL COMPLEX PROTEIN-RELATED"/>
    <property type="match status" value="1"/>
</dbReference>
<organism evidence="9 10">
    <name type="scientific">Heterocephalus glaber</name>
    <name type="common">Naked mole rat</name>
    <dbReference type="NCBI Taxonomy" id="10181"/>
    <lineage>
        <taxon>Eukaryota</taxon>
        <taxon>Metazoa</taxon>
        <taxon>Chordata</taxon>
        <taxon>Craniata</taxon>
        <taxon>Vertebrata</taxon>
        <taxon>Euteleostomi</taxon>
        <taxon>Mammalia</taxon>
        <taxon>Eutheria</taxon>
        <taxon>Euarchontoglires</taxon>
        <taxon>Glires</taxon>
        <taxon>Rodentia</taxon>
        <taxon>Hystricomorpha</taxon>
        <taxon>Bathyergidae</taxon>
        <taxon>Heterocephalus</taxon>
    </lineage>
</organism>
<dbReference type="PANTHER" id="PTHR15607:SF12">
    <property type="entry name" value="SYNAPTONEMAL COMPLEX PROTEIN 2"/>
    <property type="match status" value="1"/>
</dbReference>
<feature type="domain" description="Synaptonemal complex protein 2 Spt16M-like" evidence="8">
    <location>
        <begin position="146"/>
        <end position="179"/>
    </location>
</feature>
<dbReference type="EMBL" id="JH169782">
    <property type="protein sequence ID" value="EHB07490.1"/>
    <property type="molecule type" value="Genomic_DNA"/>
</dbReference>
<feature type="region of interest" description="Disordered" evidence="6">
    <location>
        <begin position="608"/>
        <end position="630"/>
    </location>
</feature>
<dbReference type="GO" id="GO:0000779">
    <property type="term" value="C:condensed chromosome, centromeric region"/>
    <property type="evidence" value="ECO:0007669"/>
    <property type="project" value="TreeGrafter"/>
</dbReference>
<feature type="compositionally biased region" description="Basic and acidic residues" evidence="6">
    <location>
        <begin position="611"/>
        <end position="621"/>
    </location>
</feature>
<feature type="compositionally biased region" description="Basic and acidic residues" evidence="6">
    <location>
        <begin position="384"/>
        <end position="395"/>
    </location>
</feature>
<feature type="region of interest" description="Disordered" evidence="6">
    <location>
        <begin position="525"/>
        <end position="568"/>
    </location>
</feature>
<comment type="subcellular location">
    <subcellularLocation>
        <location evidence="2">Chromosome</location>
    </subcellularLocation>
    <subcellularLocation>
        <location evidence="1">Nucleus</location>
    </subcellularLocation>
</comment>
<evidence type="ECO:0000256" key="6">
    <source>
        <dbReference type="SAM" id="MobiDB-lite"/>
    </source>
</evidence>
<protein>
    <submittedName>
        <fullName evidence="9">Synaptonemal complex protein 2</fullName>
    </submittedName>
</protein>
<evidence type="ECO:0000313" key="10">
    <source>
        <dbReference type="Proteomes" id="UP000006813"/>
    </source>
</evidence>
<dbReference type="GO" id="GO:0007143">
    <property type="term" value="P:female meiotic nuclear division"/>
    <property type="evidence" value="ECO:0007669"/>
    <property type="project" value="TreeGrafter"/>
</dbReference>
<evidence type="ECO:0000256" key="4">
    <source>
        <dbReference type="ARBA" id="ARBA00022454"/>
    </source>
</evidence>
<dbReference type="InterPro" id="IPR041322">
    <property type="entry name" value="SYCP2_ARLD"/>
</dbReference>
<sequence>MPIKPDLQQLEKCIDDALRKNDFKALKTLLQIDICEDVTIRCSKQFFHKLDDLMSRQLEKCIDDALRKNDFKALKTLLQIDICEDVTIRCSKQFFHKLDDLMSRVGIVEALCRMTTEKQRQQLAHQWFSMDFIANAFKEIKDCEFETLQIPSDEKLEDFWIDFNLGSQTLSFYIAGDDILVPESQFSNVEEELISLKEKSHPPEEFANPPKCIRNRGDRKNCQPEHNKTAKVVEETQNKDIGFQNQNLSIGINKKHTKQKSSSSISDYDSEETGKGKYKKEIVERNKIDKSEVCKRNSQQQNHPKYSVQKNTENTKQSDWHVESETTFKSVLLNKTVEESLIYSKKYILSKDMNAAICDRSPSRKNMRSQRKSEGEVTSELDSSDLKQKMREKSKGKGFTDAAESLINQINKRYKPKDDIKPTRKLKESSIDSVFLNKSDLQLSKEKIQKKSYRKLKTTLGNVTSECPLVDLRNHDELEPPFKRKDKRIIANQKKKIFSDTETEYKCDDSKTDVSWLRETKSKPQLIDYSRNKNVKKYKSRRSRPSLDKGQPRSKMPSHTPRKNNTVVNKENINSVVLTQETQNCNSYSDISSYTSEKQFMEIESPSINENHMESKREESHLASSLSMSSEGREKIHFGMTHDTTQISGLTQHLSCKRMYIEDNLSNSNEVKVEELRSIHLLPKRLCKTEDTDHHTRKTPREGPEFDLQYHSSGIFVYVFKLENTHVLTSPLPYTTGASHA</sequence>
<dbReference type="Pfam" id="PF18584">
    <property type="entry name" value="SYCP2_SLD"/>
    <property type="match status" value="1"/>
</dbReference>
<dbReference type="eggNOG" id="ENOG502QVM5">
    <property type="taxonomic scope" value="Eukaryota"/>
</dbReference>
<feature type="region of interest" description="Disordered" evidence="6">
    <location>
        <begin position="200"/>
        <end position="225"/>
    </location>
</feature>
<dbReference type="AlphaFoldDB" id="G5BDX9"/>
<keyword evidence="5" id="KW-0539">Nucleus</keyword>
<dbReference type="Proteomes" id="UP000006813">
    <property type="component" value="Unassembled WGS sequence"/>
</dbReference>